<feature type="transmembrane region" description="Helical" evidence="6">
    <location>
        <begin position="167"/>
        <end position="187"/>
    </location>
</feature>
<feature type="transmembrane region" description="Helical" evidence="6">
    <location>
        <begin position="416"/>
        <end position="434"/>
    </location>
</feature>
<reference evidence="7 8" key="1">
    <citation type="submission" date="2018-10" db="EMBL/GenBank/DDBJ databases">
        <title>Oceanobacillus sp. YLB-02 draft genome.</title>
        <authorList>
            <person name="Yu L."/>
        </authorList>
    </citation>
    <scope>NUCLEOTIDE SEQUENCE [LARGE SCALE GENOMIC DNA]</scope>
    <source>
        <strain evidence="7 8">YLB-02</strain>
    </source>
</reference>
<dbReference type="GO" id="GO:0005886">
    <property type="term" value="C:plasma membrane"/>
    <property type="evidence" value="ECO:0007669"/>
    <property type="project" value="UniProtKB-SubCell"/>
</dbReference>
<keyword evidence="5 6" id="KW-0472">Membrane</keyword>
<dbReference type="PANTHER" id="PTHR30250:SF29">
    <property type="entry name" value="POLYSACCHARIDE BIOSYNTHESIS PROTEIN C-TERMINAL DOMAIN-CONTAINING PROTEIN"/>
    <property type="match status" value="1"/>
</dbReference>
<feature type="transmembrane region" description="Helical" evidence="6">
    <location>
        <begin position="446"/>
        <end position="469"/>
    </location>
</feature>
<gene>
    <name evidence="7" type="ORF">D8M04_16530</name>
</gene>
<organism evidence="7 8">
    <name type="scientific">Oceanobacillus piezotolerans</name>
    <dbReference type="NCBI Taxonomy" id="2448030"/>
    <lineage>
        <taxon>Bacteria</taxon>
        <taxon>Bacillati</taxon>
        <taxon>Bacillota</taxon>
        <taxon>Bacilli</taxon>
        <taxon>Bacillales</taxon>
        <taxon>Bacillaceae</taxon>
        <taxon>Oceanobacillus</taxon>
    </lineage>
</organism>
<comment type="caution">
    <text evidence="7">The sequence shown here is derived from an EMBL/GenBank/DDBJ whole genome shotgun (WGS) entry which is preliminary data.</text>
</comment>
<dbReference type="Pfam" id="PF01943">
    <property type="entry name" value="Polysacc_synt"/>
    <property type="match status" value="1"/>
</dbReference>
<feature type="transmembrane region" description="Helical" evidence="6">
    <location>
        <begin position="128"/>
        <end position="146"/>
    </location>
</feature>
<evidence type="ECO:0000256" key="5">
    <source>
        <dbReference type="ARBA" id="ARBA00023136"/>
    </source>
</evidence>
<evidence type="ECO:0000313" key="8">
    <source>
        <dbReference type="Proteomes" id="UP000270219"/>
    </source>
</evidence>
<name>A0A498DE68_9BACI</name>
<keyword evidence="4 6" id="KW-1133">Transmembrane helix</keyword>
<proteinExistence type="predicted"/>
<dbReference type="CDD" id="cd13124">
    <property type="entry name" value="MATE_SpoVB_like"/>
    <property type="match status" value="1"/>
</dbReference>
<evidence type="ECO:0000256" key="3">
    <source>
        <dbReference type="ARBA" id="ARBA00022692"/>
    </source>
</evidence>
<evidence type="ECO:0000256" key="1">
    <source>
        <dbReference type="ARBA" id="ARBA00004651"/>
    </source>
</evidence>
<dbReference type="InterPro" id="IPR002797">
    <property type="entry name" value="Polysacc_synth"/>
</dbReference>
<dbReference type="InterPro" id="IPR024923">
    <property type="entry name" value="PG_synth_SpoVB"/>
</dbReference>
<feature type="transmembrane region" description="Helical" evidence="6">
    <location>
        <begin position="391"/>
        <end position="410"/>
    </location>
</feature>
<evidence type="ECO:0000256" key="6">
    <source>
        <dbReference type="SAM" id="Phobius"/>
    </source>
</evidence>
<feature type="transmembrane region" description="Helical" evidence="6">
    <location>
        <begin position="323"/>
        <end position="342"/>
    </location>
</feature>
<evidence type="ECO:0000256" key="2">
    <source>
        <dbReference type="ARBA" id="ARBA00022475"/>
    </source>
</evidence>
<evidence type="ECO:0000313" key="7">
    <source>
        <dbReference type="EMBL" id="RLL41679.1"/>
    </source>
</evidence>
<accession>A0A498DE68</accession>
<dbReference type="RefSeq" id="WP_121524520.1">
    <property type="nucleotide sequence ID" value="NZ_RCHR01000007.1"/>
</dbReference>
<feature type="transmembrane region" description="Helical" evidence="6">
    <location>
        <begin position="481"/>
        <end position="501"/>
    </location>
</feature>
<sequence>MDGNETNKLVKGALLLTLAGLLSKVLSAGYRIPLQNLTGDIGFYVYQQVYPIIGMSMMLALYGFPSAISKMVVDLDASGKKHSLQTFYLPILLILLIINGAFFLLLLLNAGWLASLVGDLNLIQTYQLSAYIFLMVPFLSLLRGVFQGNYEMKPTAFSQVGEQIIRVSIIIAAALIISIQGKSLYYIGEAASYASLAGGLIAFTILILYFIRRKPINWSRSEPIPWKYYFYNLFVLGMVATLNHTVLLVIQFADTFTFVPSLMDYGLTRLEAMEAKGVFDRGQPLIQLGIVLGSSFALALIPSISRKKLNENRAAFYQYIRSAFLFSFYLALGATLGLIGIFKETNILLFQDSKGTLPLSVLVLSIFFSSLAITASSILQGLGYIKRTAGFIFITFLMKILLNISLIPMFGMMGSVLATVISLMLLFILVMVELKRKLPGLKLVRQINPAAVCLASIFMLTYIGFMKYILPGALSISRMALLLYVLFIVFSGGIIFILTLIRGRAFTETELRLLPMAETLIRIHKGRKINE</sequence>
<comment type="subcellular location">
    <subcellularLocation>
        <location evidence="1">Cell membrane</location>
        <topology evidence="1">Multi-pass membrane protein</topology>
    </subcellularLocation>
</comment>
<feature type="transmembrane region" description="Helical" evidence="6">
    <location>
        <begin position="285"/>
        <end position="302"/>
    </location>
</feature>
<keyword evidence="2" id="KW-1003">Cell membrane</keyword>
<feature type="transmembrane region" description="Helical" evidence="6">
    <location>
        <begin position="86"/>
        <end position="108"/>
    </location>
</feature>
<feature type="transmembrane region" description="Helical" evidence="6">
    <location>
        <begin position="193"/>
        <end position="211"/>
    </location>
</feature>
<dbReference type="Proteomes" id="UP000270219">
    <property type="component" value="Unassembled WGS sequence"/>
</dbReference>
<dbReference type="OrthoDB" id="9775950at2"/>
<feature type="transmembrane region" description="Helical" evidence="6">
    <location>
        <begin position="231"/>
        <end position="253"/>
    </location>
</feature>
<keyword evidence="8" id="KW-1185">Reference proteome</keyword>
<keyword evidence="3 6" id="KW-0812">Transmembrane</keyword>
<feature type="transmembrane region" description="Helical" evidence="6">
    <location>
        <begin position="357"/>
        <end position="379"/>
    </location>
</feature>
<feature type="transmembrane region" description="Helical" evidence="6">
    <location>
        <begin position="43"/>
        <end position="65"/>
    </location>
</feature>
<dbReference type="AlphaFoldDB" id="A0A498DE68"/>
<protein>
    <submittedName>
        <fullName evidence="7">Polysaccharide biosynthesis protein</fullName>
    </submittedName>
</protein>
<dbReference type="EMBL" id="RCHR01000007">
    <property type="protein sequence ID" value="RLL41679.1"/>
    <property type="molecule type" value="Genomic_DNA"/>
</dbReference>
<evidence type="ECO:0000256" key="4">
    <source>
        <dbReference type="ARBA" id="ARBA00022989"/>
    </source>
</evidence>
<dbReference type="PANTHER" id="PTHR30250">
    <property type="entry name" value="PST FAMILY PREDICTED COLANIC ACID TRANSPORTER"/>
    <property type="match status" value="1"/>
</dbReference>
<dbReference type="InterPro" id="IPR050833">
    <property type="entry name" value="Poly_Biosynth_Transport"/>
</dbReference>